<keyword evidence="3" id="KW-1185">Reference proteome</keyword>
<protein>
    <submittedName>
        <fullName evidence="1 2">Uncharacterized protein</fullName>
    </submittedName>
</protein>
<dbReference type="Gramene" id="Pp3c11_18969V3.1">
    <property type="protein sequence ID" value="PAC:32957353.CDS.1"/>
    <property type="gene ID" value="Pp3c11_18969"/>
</dbReference>
<name>A0A2K1JVA9_PHYPA</name>
<dbReference type="InParanoid" id="A0A2K1JVA9"/>
<organism evidence="1">
    <name type="scientific">Physcomitrium patens</name>
    <name type="common">Spreading-leaved earth moss</name>
    <name type="synonym">Physcomitrella patens</name>
    <dbReference type="NCBI Taxonomy" id="3218"/>
    <lineage>
        <taxon>Eukaryota</taxon>
        <taxon>Viridiplantae</taxon>
        <taxon>Streptophyta</taxon>
        <taxon>Embryophyta</taxon>
        <taxon>Bryophyta</taxon>
        <taxon>Bryophytina</taxon>
        <taxon>Bryopsida</taxon>
        <taxon>Funariidae</taxon>
        <taxon>Funariales</taxon>
        <taxon>Funariaceae</taxon>
        <taxon>Physcomitrium</taxon>
    </lineage>
</organism>
<gene>
    <name evidence="1" type="ORF">PHYPA_015234</name>
</gene>
<dbReference type="EnsemblPlants" id="Pp3c11_18969V3.1">
    <property type="protein sequence ID" value="PAC:32957353.CDS.1"/>
    <property type="gene ID" value="Pp3c11_18969"/>
</dbReference>
<dbReference type="EMBL" id="ABEU02000011">
    <property type="protein sequence ID" value="PNR45463.1"/>
    <property type="molecule type" value="Genomic_DNA"/>
</dbReference>
<proteinExistence type="predicted"/>
<reference evidence="1 3" key="1">
    <citation type="journal article" date="2008" name="Science">
        <title>The Physcomitrella genome reveals evolutionary insights into the conquest of land by plants.</title>
        <authorList>
            <person name="Rensing S."/>
            <person name="Lang D."/>
            <person name="Zimmer A."/>
            <person name="Terry A."/>
            <person name="Salamov A."/>
            <person name="Shapiro H."/>
            <person name="Nishiyama T."/>
            <person name="Perroud P.-F."/>
            <person name="Lindquist E."/>
            <person name="Kamisugi Y."/>
            <person name="Tanahashi T."/>
            <person name="Sakakibara K."/>
            <person name="Fujita T."/>
            <person name="Oishi K."/>
            <person name="Shin-I T."/>
            <person name="Kuroki Y."/>
            <person name="Toyoda A."/>
            <person name="Suzuki Y."/>
            <person name="Hashimoto A."/>
            <person name="Yamaguchi K."/>
            <person name="Sugano A."/>
            <person name="Kohara Y."/>
            <person name="Fujiyama A."/>
            <person name="Anterola A."/>
            <person name="Aoki S."/>
            <person name="Ashton N."/>
            <person name="Barbazuk W.B."/>
            <person name="Barker E."/>
            <person name="Bennetzen J."/>
            <person name="Bezanilla M."/>
            <person name="Blankenship R."/>
            <person name="Cho S.H."/>
            <person name="Dutcher S."/>
            <person name="Estelle M."/>
            <person name="Fawcett J.A."/>
            <person name="Gundlach H."/>
            <person name="Hanada K."/>
            <person name="Heyl A."/>
            <person name="Hicks K.A."/>
            <person name="Hugh J."/>
            <person name="Lohr M."/>
            <person name="Mayer K."/>
            <person name="Melkozernov A."/>
            <person name="Murata T."/>
            <person name="Nelson D."/>
            <person name="Pils B."/>
            <person name="Prigge M."/>
            <person name="Reiss B."/>
            <person name="Renner T."/>
            <person name="Rombauts S."/>
            <person name="Rushton P."/>
            <person name="Sanderfoot A."/>
            <person name="Schween G."/>
            <person name="Shiu S.-H."/>
            <person name="Stueber K."/>
            <person name="Theodoulou F.L."/>
            <person name="Tu H."/>
            <person name="Van de Peer Y."/>
            <person name="Verrier P.J."/>
            <person name="Waters E."/>
            <person name="Wood A."/>
            <person name="Yang L."/>
            <person name="Cove D."/>
            <person name="Cuming A."/>
            <person name="Hasebe M."/>
            <person name="Lucas S."/>
            <person name="Mishler D.B."/>
            <person name="Reski R."/>
            <person name="Grigoriev I."/>
            <person name="Quatrano R.S."/>
            <person name="Boore J.L."/>
        </authorList>
    </citation>
    <scope>NUCLEOTIDE SEQUENCE [LARGE SCALE GENOMIC DNA]</scope>
    <source>
        <strain evidence="2 3">cv. Gransden 2004</strain>
    </source>
</reference>
<evidence type="ECO:0000313" key="2">
    <source>
        <dbReference type="EnsemblPlants" id="PAC:32957353.CDS.1"/>
    </source>
</evidence>
<evidence type="ECO:0000313" key="3">
    <source>
        <dbReference type="Proteomes" id="UP000006727"/>
    </source>
</evidence>
<reference evidence="1 3" key="2">
    <citation type="journal article" date="2018" name="Plant J.">
        <title>The Physcomitrella patens chromosome-scale assembly reveals moss genome structure and evolution.</title>
        <authorList>
            <person name="Lang D."/>
            <person name="Ullrich K.K."/>
            <person name="Murat F."/>
            <person name="Fuchs J."/>
            <person name="Jenkins J."/>
            <person name="Haas F.B."/>
            <person name="Piednoel M."/>
            <person name="Gundlach H."/>
            <person name="Van Bel M."/>
            <person name="Meyberg R."/>
            <person name="Vives C."/>
            <person name="Morata J."/>
            <person name="Symeonidi A."/>
            <person name="Hiss M."/>
            <person name="Muchero W."/>
            <person name="Kamisugi Y."/>
            <person name="Saleh O."/>
            <person name="Blanc G."/>
            <person name="Decker E.L."/>
            <person name="van Gessel N."/>
            <person name="Grimwood J."/>
            <person name="Hayes R.D."/>
            <person name="Graham S.W."/>
            <person name="Gunter L.E."/>
            <person name="McDaniel S.F."/>
            <person name="Hoernstein S.N.W."/>
            <person name="Larsson A."/>
            <person name="Li F.W."/>
            <person name="Perroud P.F."/>
            <person name="Phillips J."/>
            <person name="Ranjan P."/>
            <person name="Rokshar D.S."/>
            <person name="Rothfels C.J."/>
            <person name="Schneider L."/>
            <person name="Shu S."/>
            <person name="Stevenson D.W."/>
            <person name="Thummler F."/>
            <person name="Tillich M."/>
            <person name="Villarreal Aguilar J.C."/>
            <person name="Widiez T."/>
            <person name="Wong G.K."/>
            <person name="Wymore A."/>
            <person name="Zhang Y."/>
            <person name="Zimmer A.D."/>
            <person name="Quatrano R.S."/>
            <person name="Mayer K.F.X."/>
            <person name="Goodstein D."/>
            <person name="Casacuberta J.M."/>
            <person name="Vandepoele K."/>
            <person name="Reski R."/>
            <person name="Cuming A.C."/>
            <person name="Tuskan G.A."/>
            <person name="Maumus F."/>
            <person name="Salse J."/>
            <person name="Schmutz J."/>
            <person name="Rensing S.A."/>
        </authorList>
    </citation>
    <scope>NUCLEOTIDE SEQUENCE [LARGE SCALE GENOMIC DNA]</scope>
    <source>
        <strain evidence="2 3">cv. Gransden 2004</strain>
    </source>
</reference>
<dbReference type="Proteomes" id="UP000006727">
    <property type="component" value="Chromosome 11"/>
</dbReference>
<dbReference type="AlphaFoldDB" id="A0A2K1JVA9"/>
<sequence length="152" mass="17328">MQISSHSQWNCFTMVGSSPSRSSIRDWTFYPLPLQPGASSYPLTPHTKSFEKHERRPSFRVCERENPPSLPTCLRTSSANYTTSPSFVFNQTVVDECCMFHGKLYLTRSQTSTARKSVALPGFLRLPRTLLRYIEKFKPKGYETTAVVCFSS</sequence>
<accession>A0A2K1JVA9</accession>
<reference evidence="2" key="3">
    <citation type="submission" date="2020-12" db="UniProtKB">
        <authorList>
            <consortium name="EnsemblPlants"/>
        </authorList>
    </citation>
    <scope>IDENTIFICATION</scope>
</reference>
<evidence type="ECO:0000313" key="1">
    <source>
        <dbReference type="EMBL" id="PNR45463.1"/>
    </source>
</evidence>